<dbReference type="Proteomes" id="UP001589688">
    <property type="component" value="Unassembled WGS sequence"/>
</dbReference>
<protein>
    <submittedName>
        <fullName evidence="2">DMP19 family protein</fullName>
    </submittedName>
</protein>
<dbReference type="Pfam" id="PF14300">
    <property type="entry name" value="DMP19"/>
    <property type="match status" value="1"/>
</dbReference>
<evidence type="ECO:0000313" key="3">
    <source>
        <dbReference type="Proteomes" id="UP001589688"/>
    </source>
</evidence>
<dbReference type="Gene3D" id="1.20.1420.60">
    <property type="match status" value="1"/>
</dbReference>
<dbReference type="InterPro" id="IPR025402">
    <property type="entry name" value="DMP19_C"/>
</dbReference>
<proteinExistence type="predicted"/>
<keyword evidence="3" id="KW-1185">Reference proteome</keyword>
<feature type="domain" description="DNA mimic protein DMP19 C-terminal" evidence="1">
    <location>
        <begin position="45"/>
        <end position="159"/>
    </location>
</feature>
<evidence type="ECO:0000313" key="2">
    <source>
        <dbReference type="EMBL" id="MFB9897377.1"/>
    </source>
</evidence>
<comment type="caution">
    <text evidence="2">The sequence shown here is derived from an EMBL/GenBank/DDBJ whole genome shotgun (WGS) entry which is preliminary data.</text>
</comment>
<evidence type="ECO:0000259" key="1">
    <source>
        <dbReference type="Pfam" id="PF14300"/>
    </source>
</evidence>
<name>A0ABV5ZJ40_9BACT</name>
<dbReference type="EMBL" id="JBHLZF010000002">
    <property type="protein sequence ID" value="MFB9897377.1"/>
    <property type="molecule type" value="Genomic_DNA"/>
</dbReference>
<gene>
    <name evidence="2" type="ORF">ACFFK8_06070</name>
</gene>
<sequence length="169" mass="19499">MIEVKVSDAALRQAAGEDMDAFIKVFTDAIHQAIGGELNADNMAELNADQITLITYVAMRDELMEGGFVQLIHNGLGSFIFRNPFDKAMRNWGLQGLYKLINKCHRLYNLHHEALEKDYTQEEFDALYEQYSDFDDFDNAFIEEEENFTNMVAHYVDEHITNFATIENE</sequence>
<accession>A0ABV5ZJ40</accession>
<dbReference type="RefSeq" id="WP_005844263.1">
    <property type="nucleotide sequence ID" value="NZ_JADU01000033.1"/>
</dbReference>
<organism evidence="2 3">
    <name type="scientific">Hallella seregens ATCC 51272</name>
    <dbReference type="NCBI Taxonomy" id="1336250"/>
    <lineage>
        <taxon>Bacteria</taxon>
        <taxon>Pseudomonadati</taxon>
        <taxon>Bacteroidota</taxon>
        <taxon>Bacteroidia</taxon>
        <taxon>Bacteroidales</taxon>
        <taxon>Prevotellaceae</taxon>
        <taxon>Hallella</taxon>
    </lineage>
</organism>
<reference evidence="2 3" key="1">
    <citation type="submission" date="2024-09" db="EMBL/GenBank/DDBJ databases">
        <authorList>
            <person name="Sun Q."/>
            <person name="Mori K."/>
        </authorList>
    </citation>
    <scope>NUCLEOTIDE SEQUENCE [LARGE SCALE GENOMIC DNA]</scope>
    <source>
        <strain evidence="2 3">ATCC 51272</strain>
    </source>
</reference>